<name>X0UWJ0_9ZZZZ</name>
<protein>
    <recommendedName>
        <fullName evidence="2">4Fe-4S ferredoxin-type domain-containing protein</fullName>
    </recommendedName>
</protein>
<evidence type="ECO:0008006" key="2">
    <source>
        <dbReference type="Google" id="ProtNLM"/>
    </source>
</evidence>
<evidence type="ECO:0000313" key="1">
    <source>
        <dbReference type="EMBL" id="GAG10219.1"/>
    </source>
</evidence>
<comment type="caution">
    <text evidence="1">The sequence shown here is derived from an EMBL/GenBank/DDBJ whole genome shotgun (WGS) entry which is preliminary data.</text>
</comment>
<accession>X0UWJ0</accession>
<feature type="non-terminal residue" evidence="1">
    <location>
        <position position="1"/>
    </location>
</feature>
<organism evidence="1">
    <name type="scientific">marine sediment metagenome</name>
    <dbReference type="NCBI Taxonomy" id="412755"/>
    <lineage>
        <taxon>unclassified sequences</taxon>
        <taxon>metagenomes</taxon>
        <taxon>ecological metagenomes</taxon>
    </lineage>
</organism>
<gene>
    <name evidence="1" type="ORF">S01H1_37147</name>
</gene>
<dbReference type="EMBL" id="BARS01023323">
    <property type="protein sequence ID" value="GAG10219.1"/>
    <property type="molecule type" value="Genomic_DNA"/>
</dbReference>
<proteinExistence type="predicted"/>
<dbReference type="AlphaFoldDB" id="X0UWJ0"/>
<sequence>IEYKGSVNRANGKSMGDCFFGCDRCQEVCPFNQGEASRYISLPTTDELLKMEEDEFTGMFEKTTFSRAGLEKIKTNIRAIRD</sequence>
<reference evidence="1" key="1">
    <citation type="journal article" date="2014" name="Front. Microbiol.">
        <title>High frequency of phylogenetically diverse reductive dehalogenase-homologous genes in deep subseafloor sedimentary metagenomes.</title>
        <authorList>
            <person name="Kawai M."/>
            <person name="Futagami T."/>
            <person name="Toyoda A."/>
            <person name="Takaki Y."/>
            <person name="Nishi S."/>
            <person name="Hori S."/>
            <person name="Arai W."/>
            <person name="Tsubouchi T."/>
            <person name="Morono Y."/>
            <person name="Uchiyama I."/>
            <person name="Ito T."/>
            <person name="Fujiyama A."/>
            <person name="Inagaki F."/>
            <person name="Takami H."/>
        </authorList>
    </citation>
    <scope>NUCLEOTIDE SEQUENCE</scope>
    <source>
        <strain evidence="1">Expedition CK06-06</strain>
    </source>
</reference>